<evidence type="ECO:0000313" key="1">
    <source>
        <dbReference type="EMBL" id="WOH39288.1"/>
    </source>
</evidence>
<organism evidence="1 2">
    <name type="scientific">Thalassotalea fonticola</name>
    <dbReference type="NCBI Taxonomy" id="3065649"/>
    <lineage>
        <taxon>Bacteria</taxon>
        <taxon>Pseudomonadati</taxon>
        <taxon>Pseudomonadota</taxon>
        <taxon>Gammaproteobacteria</taxon>
        <taxon>Alteromonadales</taxon>
        <taxon>Colwelliaceae</taxon>
        <taxon>Thalassotalea</taxon>
    </lineage>
</organism>
<reference evidence="1 2" key="1">
    <citation type="submission" date="2023-09" db="EMBL/GenBank/DDBJ databases">
        <authorList>
            <person name="Qi X."/>
        </authorList>
    </citation>
    <scope>NUCLEOTIDE SEQUENCE [LARGE SCALE GENOMIC DNA]</scope>
    <source>
        <strain evidence="1 2">S1-1</strain>
    </source>
</reference>
<gene>
    <name evidence="1" type="ORF">RI844_08700</name>
</gene>
<keyword evidence="2" id="KW-1185">Reference proteome</keyword>
<dbReference type="RefSeq" id="WP_348398055.1">
    <property type="nucleotide sequence ID" value="NZ_CP136600.1"/>
</dbReference>
<protein>
    <submittedName>
        <fullName evidence="1">SapC family protein</fullName>
    </submittedName>
</protein>
<name>A0ABZ0GTZ6_9GAMM</name>
<dbReference type="Pfam" id="PF07277">
    <property type="entry name" value="SapC"/>
    <property type="match status" value="1"/>
</dbReference>
<dbReference type="InterPro" id="IPR010836">
    <property type="entry name" value="SapC"/>
</dbReference>
<accession>A0ABZ0GTZ6</accession>
<sequence>MMKLEKLNSNTHKSAKVLPFASVAPTPIMHMVHTVPQEFKHIAQHYPIFFAKDGETGQFNIIALLGLAANENLFIKQGQWQGNYLPLNLQSEPFYLIEDKQEENGQLISKPALAIDVNNARVQQEQGEAIFKQGSATQYLQEQANLLSQFVEGTRFNNEFIKALLEQNLLESVNLDITFENGEDVSLQGLYTINKESLVRVPSTVQQEFEQSGYVQLITDILASLNNVEALIALKNERLKAL</sequence>
<dbReference type="EMBL" id="CP136600">
    <property type="protein sequence ID" value="WOH39288.1"/>
    <property type="molecule type" value="Genomic_DNA"/>
</dbReference>
<proteinExistence type="predicted"/>
<dbReference type="Proteomes" id="UP001301442">
    <property type="component" value="Chromosome"/>
</dbReference>
<evidence type="ECO:0000313" key="2">
    <source>
        <dbReference type="Proteomes" id="UP001301442"/>
    </source>
</evidence>